<evidence type="ECO:0000313" key="1">
    <source>
        <dbReference type="EMBL" id="MVQ30934.1"/>
    </source>
</evidence>
<dbReference type="RefSeq" id="WP_157399036.1">
    <property type="nucleotide sequence ID" value="NZ_WSEL01000009.1"/>
</dbReference>
<keyword evidence="2" id="KW-1185">Reference proteome</keyword>
<name>A0A6N8IVG3_9BURK</name>
<protein>
    <submittedName>
        <fullName evidence="1">Uncharacterized protein</fullName>
    </submittedName>
</protein>
<evidence type="ECO:0000313" key="2">
    <source>
        <dbReference type="Proteomes" id="UP000469385"/>
    </source>
</evidence>
<reference evidence="1 2" key="1">
    <citation type="submission" date="2019-12" db="EMBL/GenBank/DDBJ databases">
        <authorList>
            <person name="Huq M.A."/>
        </authorList>
    </citation>
    <scope>NUCLEOTIDE SEQUENCE [LARGE SCALE GENOMIC DNA]</scope>
    <source>
        <strain evidence="1 2">MAH-25</strain>
    </source>
</reference>
<dbReference type="AlphaFoldDB" id="A0A6N8IVG3"/>
<comment type="caution">
    <text evidence="1">The sequence shown here is derived from an EMBL/GenBank/DDBJ whole genome shotgun (WGS) entry which is preliminary data.</text>
</comment>
<gene>
    <name evidence="1" type="ORF">GON04_15855</name>
</gene>
<dbReference type="Proteomes" id="UP000469385">
    <property type="component" value="Unassembled WGS sequence"/>
</dbReference>
<sequence length="124" mass="14073">MTEPGARRHTVGWPEAVAHFEALARDPVFEPLAALVASLASSRYAASLHPCAEDELLVLGRRPQFEAGRDELQVRFEPQHQQFVFAHVQRPGEAEPWSRACDAGEGRAVLERLFHRRLHWFHEG</sequence>
<accession>A0A6N8IVG3</accession>
<proteinExistence type="predicted"/>
<organism evidence="1 2">
    <name type="scientific">Ramlibacter pinisoli</name>
    <dbReference type="NCBI Taxonomy" id="2682844"/>
    <lineage>
        <taxon>Bacteria</taxon>
        <taxon>Pseudomonadati</taxon>
        <taxon>Pseudomonadota</taxon>
        <taxon>Betaproteobacteria</taxon>
        <taxon>Burkholderiales</taxon>
        <taxon>Comamonadaceae</taxon>
        <taxon>Ramlibacter</taxon>
    </lineage>
</organism>
<dbReference type="EMBL" id="WSEL01000009">
    <property type="protein sequence ID" value="MVQ30934.1"/>
    <property type="molecule type" value="Genomic_DNA"/>
</dbReference>